<proteinExistence type="predicted"/>
<dbReference type="PANTHER" id="PTHR31639:SF93">
    <property type="entry name" value="F-BOX_FBD_LRR PROTEIN"/>
    <property type="match status" value="1"/>
</dbReference>
<dbReference type="Gene3D" id="1.20.1280.50">
    <property type="match status" value="1"/>
</dbReference>
<dbReference type="Pfam" id="PF00646">
    <property type="entry name" value="F-box"/>
    <property type="match status" value="1"/>
</dbReference>
<evidence type="ECO:0000313" key="3">
    <source>
        <dbReference type="Proteomes" id="UP001634007"/>
    </source>
</evidence>
<gene>
    <name evidence="2" type="ORF">ACJRO7_031303</name>
</gene>
<dbReference type="AlphaFoldDB" id="A0ABD3JIN7"/>
<dbReference type="Pfam" id="PF24758">
    <property type="entry name" value="LRR_At5g56370"/>
    <property type="match status" value="1"/>
</dbReference>
<evidence type="ECO:0000259" key="1">
    <source>
        <dbReference type="PROSITE" id="PS50181"/>
    </source>
</evidence>
<comment type="caution">
    <text evidence="2">The sequence shown here is derived from an EMBL/GenBank/DDBJ whole genome shotgun (WGS) entry which is preliminary data.</text>
</comment>
<name>A0ABD3JIN7_EUCGL</name>
<sequence length="410" mass="46991">MTQEPDRISQLPRHITDKILSRLPIREVVRTSILSRQWRTDVPGLPSQNLVKIVEEVLLLHTGPIQAFVLNHKGFFATRNIDRWILHLPWVSIKQIALYTHKRQNYKIPIYFFNCQDLTVLKLCGCSVKMPPSFEGFKKLYTSYLDRVEVSPCGPEVLVCRCPPLKCLTLKDLKGITRVNLEAARKLESLDIGGAFLDVVIDFHRGSGNANSSNLHKFFQNIHSIQILDVKNYSLRYLALGNVPHTLSHALVNLKYLSTCIDFNRKEHIFTVMCLTRSSPQLKKLKSNRPKNQETTWIRTMADFWKVYHSCCLERVQVLSMGNNNGTELELELMKFLFTSLRNLQKMKIWVGVKSVEVKDKLGKELLPFCRASEQASDHSLTRRSGTQPTKIGSRGIRSHCNCFTAVRGT</sequence>
<dbReference type="Gene3D" id="3.80.10.10">
    <property type="entry name" value="Ribonuclease Inhibitor"/>
    <property type="match status" value="1"/>
</dbReference>
<keyword evidence="3" id="KW-1185">Reference proteome</keyword>
<dbReference type="SUPFAM" id="SSF52047">
    <property type="entry name" value="RNI-like"/>
    <property type="match status" value="1"/>
</dbReference>
<organism evidence="2 3">
    <name type="scientific">Eucalyptus globulus</name>
    <name type="common">Tasmanian blue gum</name>
    <dbReference type="NCBI Taxonomy" id="34317"/>
    <lineage>
        <taxon>Eukaryota</taxon>
        <taxon>Viridiplantae</taxon>
        <taxon>Streptophyta</taxon>
        <taxon>Embryophyta</taxon>
        <taxon>Tracheophyta</taxon>
        <taxon>Spermatophyta</taxon>
        <taxon>Magnoliopsida</taxon>
        <taxon>eudicotyledons</taxon>
        <taxon>Gunneridae</taxon>
        <taxon>Pentapetalae</taxon>
        <taxon>rosids</taxon>
        <taxon>malvids</taxon>
        <taxon>Myrtales</taxon>
        <taxon>Myrtaceae</taxon>
        <taxon>Myrtoideae</taxon>
        <taxon>Eucalypteae</taxon>
        <taxon>Eucalyptus</taxon>
    </lineage>
</organism>
<dbReference type="PROSITE" id="PS50181">
    <property type="entry name" value="FBOX"/>
    <property type="match status" value="1"/>
</dbReference>
<dbReference type="SUPFAM" id="SSF81383">
    <property type="entry name" value="F-box domain"/>
    <property type="match status" value="1"/>
</dbReference>
<evidence type="ECO:0000313" key="2">
    <source>
        <dbReference type="EMBL" id="KAL3726389.1"/>
    </source>
</evidence>
<feature type="domain" description="F-box" evidence="1">
    <location>
        <begin position="5"/>
        <end position="53"/>
    </location>
</feature>
<reference evidence="2 3" key="1">
    <citation type="submission" date="2024-11" db="EMBL/GenBank/DDBJ databases">
        <title>Chromosome-level genome assembly of Eucalyptus globulus Labill. provides insights into its genome evolution.</title>
        <authorList>
            <person name="Li X."/>
        </authorList>
    </citation>
    <scope>NUCLEOTIDE SEQUENCE [LARGE SCALE GENOMIC DNA]</scope>
    <source>
        <strain evidence="2">CL2024</strain>
        <tissue evidence="2">Fresh tender leaves</tissue>
    </source>
</reference>
<dbReference type="InterPro" id="IPR036047">
    <property type="entry name" value="F-box-like_dom_sf"/>
</dbReference>
<dbReference type="Proteomes" id="UP001634007">
    <property type="component" value="Unassembled WGS sequence"/>
</dbReference>
<dbReference type="InterPro" id="IPR055411">
    <property type="entry name" value="LRR_FXL15/At3g58940/PEG3-like"/>
</dbReference>
<dbReference type="PANTHER" id="PTHR31639">
    <property type="entry name" value="F-BOX PROTEIN-LIKE"/>
    <property type="match status" value="1"/>
</dbReference>
<dbReference type="InterPro" id="IPR032675">
    <property type="entry name" value="LRR_dom_sf"/>
</dbReference>
<accession>A0ABD3JIN7</accession>
<dbReference type="EMBL" id="JBJKBG010000008">
    <property type="protein sequence ID" value="KAL3726389.1"/>
    <property type="molecule type" value="Genomic_DNA"/>
</dbReference>
<protein>
    <recommendedName>
        <fullName evidence="1">F-box domain-containing protein</fullName>
    </recommendedName>
</protein>
<dbReference type="InterPro" id="IPR001810">
    <property type="entry name" value="F-box_dom"/>
</dbReference>